<accession>A0A6J6IFT3</accession>
<dbReference type="GO" id="GO:0036431">
    <property type="term" value="F:dCMP kinase activity"/>
    <property type="evidence" value="ECO:0007669"/>
    <property type="project" value="InterPro"/>
</dbReference>
<keyword evidence="6" id="KW-0067">ATP-binding</keyword>
<dbReference type="EC" id="2.7.4.25" evidence="2"/>
<dbReference type="Pfam" id="PF02224">
    <property type="entry name" value="Cytidylate_kin"/>
    <property type="match status" value="1"/>
</dbReference>
<dbReference type="GO" id="GO:0005829">
    <property type="term" value="C:cytosol"/>
    <property type="evidence" value="ECO:0007669"/>
    <property type="project" value="TreeGrafter"/>
</dbReference>
<dbReference type="GO" id="GO:0005524">
    <property type="term" value="F:ATP binding"/>
    <property type="evidence" value="ECO:0007669"/>
    <property type="project" value="UniProtKB-KW"/>
</dbReference>
<evidence type="ECO:0000256" key="4">
    <source>
        <dbReference type="ARBA" id="ARBA00022741"/>
    </source>
</evidence>
<proteinExistence type="inferred from homology"/>
<dbReference type="Gene3D" id="3.40.50.300">
    <property type="entry name" value="P-loop containing nucleotide triphosphate hydrolases"/>
    <property type="match status" value="1"/>
</dbReference>
<comment type="catalytic activity">
    <reaction evidence="8">
        <text>CMP + ATP = CDP + ADP</text>
        <dbReference type="Rhea" id="RHEA:11600"/>
        <dbReference type="ChEBI" id="CHEBI:30616"/>
        <dbReference type="ChEBI" id="CHEBI:58069"/>
        <dbReference type="ChEBI" id="CHEBI:60377"/>
        <dbReference type="ChEBI" id="CHEBI:456216"/>
        <dbReference type="EC" id="2.7.4.25"/>
    </reaction>
</comment>
<dbReference type="AlphaFoldDB" id="A0A6J6IFT3"/>
<evidence type="ECO:0000256" key="3">
    <source>
        <dbReference type="ARBA" id="ARBA00022679"/>
    </source>
</evidence>
<evidence type="ECO:0000313" key="10">
    <source>
        <dbReference type="EMBL" id="CAB4623334.1"/>
    </source>
</evidence>
<dbReference type="HAMAP" id="MF_00238">
    <property type="entry name" value="Cytidyl_kinase_type1"/>
    <property type="match status" value="1"/>
</dbReference>
<dbReference type="GO" id="GO:0015949">
    <property type="term" value="P:nucleobase-containing small molecule interconversion"/>
    <property type="evidence" value="ECO:0007669"/>
    <property type="project" value="TreeGrafter"/>
</dbReference>
<evidence type="ECO:0000256" key="7">
    <source>
        <dbReference type="ARBA" id="ARBA00047615"/>
    </source>
</evidence>
<protein>
    <recommendedName>
        <fullName evidence="2">(d)CMP kinase</fullName>
        <ecNumber evidence="2">2.7.4.25</ecNumber>
    </recommendedName>
</protein>
<dbReference type="NCBIfam" id="TIGR00017">
    <property type="entry name" value="cmk"/>
    <property type="match status" value="1"/>
</dbReference>
<name>A0A6J6IFT3_9ZZZZ</name>
<dbReference type="InterPro" id="IPR003136">
    <property type="entry name" value="Cytidylate_kin"/>
</dbReference>
<gene>
    <name evidence="10" type="ORF">UFOPK1939_00738</name>
</gene>
<evidence type="ECO:0000259" key="9">
    <source>
        <dbReference type="Pfam" id="PF02224"/>
    </source>
</evidence>
<dbReference type="InterPro" id="IPR027417">
    <property type="entry name" value="P-loop_NTPase"/>
</dbReference>
<feature type="domain" description="Cytidylate kinase" evidence="9">
    <location>
        <begin position="13"/>
        <end position="223"/>
    </location>
</feature>
<dbReference type="CDD" id="cd02020">
    <property type="entry name" value="CMPK"/>
    <property type="match status" value="1"/>
</dbReference>
<evidence type="ECO:0000256" key="5">
    <source>
        <dbReference type="ARBA" id="ARBA00022777"/>
    </source>
</evidence>
<dbReference type="InterPro" id="IPR011994">
    <property type="entry name" value="Cytidylate_kinase_dom"/>
</dbReference>
<keyword evidence="3" id="KW-0808">Transferase</keyword>
<keyword evidence="5" id="KW-0418">Kinase</keyword>
<dbReference type="PANTHER" id="PTHR21299:SF2">
    <property type="entry name" value="CYTIDYLATE KINASE"/>
    <property type="match status" value="1"/>
</dbReference>
<organism evidence="10">
    <name type="scientific">freshwater metagenome</name>
    <dbReference type="NCBI Taxonomy" id="449393"/>
    <lineage>
        <taxon>unclassified sequences</taxon>
        <taxon>metagenomes</taxon>
        <taxon>ecological metagenomes</taxon>
    </lineage>
</organism>
<reference evidence="10" key="1">
    <citation type="submission" date="2020-05" db="EMBL/GenBank/DDBJ databases">
        <authorList>
            <person name="Chiriac C."/>
            <person name="Salcher M."/>
            <person name="Ghai R."/>
            <person name="Kavagutti S V."/>
        </authorList>
    </citation>
    <scope>NUCLEOTIDE SEQUENCE</scope>
</reference>
<dbReference type="EMBL" id="CAEZVF010000101">
    <property type="protein sequence ID" value="CAB4623334.1"/>
    <property type="molecule type" value="Genomic_DNA"/>
</dbReference>
<comment type="similarity">
    <text evidence="1">Belongs to the cytidylate kinase family. Type 1 subfamily.</text>
</comment>
<comment type="catalytic activity">
    <reaction evidence="7">
        <text>dCMP + ATP = dCDP + ADP</text>
        <dbReference type="Rhea" id="RHEA:25094"/>
        <dbReference type="ChEBI" id="CHEBI:30616"/>
        <dbReference type="ChEBI" id="CHEBI:57566"/>
        <dbReference type="ChEBI" id="CHEBI:58593"/>
        <dbReference type="ChEBI" id="CHEBI:456216"/>
        <dbReference type="EC" id="2.7.4.25"/>
    </reaction>
</comment>
<evidence type="ECO:0000256" key="1">
    <source>
        <dbReference type="ARBA" id="ARBA00009427"/>
    </source>
</evidence>
<evidence type="ECO:0000256" key="8">
    <source>
        <dbReference type="ARBA" id="ARBA00048478"/>
    </source>
</evidence>
<evidence type="ECO:0000256" key="6">
    <source>
        <dbReference type="ARBA" id="ARBA00022840"/>
    </source>
</evidence>
<sequence length="226" mass="23794">MGCVSVSSDHLVVAIDGPAGSGKSTTARSVAKALDCAYLDTGALYRAMTWWMLDQGIDISDGEVIASRSAEPVITISTSPEAVEVHVDGADVSEAIREPVVAEAVSAVSRVPAVRTRLVQIQRDVIASGSIVVEGRDIGTVVAPDAGVKIFLTASPLARAQRRNKDYGQAHDEVKATMEALERRDLIDSTRDVSPLAKADDAIEVDTSDLTLDQVIAAVLSIVASR</sequence>
<evidence type="ECO:0000256" key="2">
    <source>
        <dbReference type="ARBA" id="ARBA00012906"/>
    </source>
</evidence>
<keyword evidence="4" id="KW-0547">Nucleotide-binding</keyword>
<dbReference type="PANTHER" id="PTHR21299">
    <property type="entry name" value="CYTIDYLATE KINASE/PANTOATE-BETA-ALANINE LIGASE"/>
    <property type="match status" value="1"/>
</dbReference>
<dbReference type="SUPFAM" id="SSF52540">
    <property type="entry name" value="P-loop containing nucleoside triphosphate hydrolases"/>
    <property type="match status" value="1"/>
</dbReference>